<proteinExistence type="predicted"/>
<dbReference type="RefSeq" id="WP_131406972.1">
    <property type="nucleotide sequence ID" value="NZ_SJTG01000002.1"/>
</dbReference>
<dbReference type="AlphaFoldDB" id="A0A4R0YS47"/>
<feature type="signal peptide" evidence="1">
    <location>
        <begin position="1"/>
        <end position="26"/>
    </location>
</feature>
<gene>
    <name evidence="2" type="ORF">EZM97_12045</name>
</gene>
<name>A0A4R0YS47_9GAMM</name>
<dbReference type="Proteomes" id="UP000291822">
    <property type="component" value="Unassembled WGS sequence"/>
</dbReference>
<organism evidence="2 3">
    <name type="scientific">Dyella soli</name>
    <dbReference type="NCBI Taxonomy" id="522319"/>
    <lineage>
        <taxon>Bacteria</taxon>
        <taxon>Pseudomonadati</taxon>
        <taxon>Pseudomonadota</taxon>
        <taxon>Gammaproteobacteria</taxon>
        <taxon>Lysobacterales</taxon>
        <taxon>Rhodanobacteraceae</taxon>
        <taxon>Dyella</taxon>
    </lineage>
</organism>
<evidence type="ECO:0000256" key="1">
    <source>
        <dbReference type="SAM" id="SignalP"/>
    </source>
</evidence>
<evidence type="ECO:0000313" key="2">
    <source>
        <dbReference type="EMBL" id="TCI09688.1"/>
    </source>
</evidence>
<reference evidence="2 3" key="1">
    <citation type="submission" date="2019-02" db="EMBL/GenBank/DDBJ databases">
        <title>Dyella amyloliquefaciens sp. nov., isolated from forest soil.</title>
        <authorList>
            <person name="Gao Z.-H."/>
            <person name="Qiu L.-H."/>
        </authorList>
    </citation>
    <scope>NUCLEOTIDE SEQUENCE [LARGE SCALE GENOMIC DNA]</scope>
    <source>
        <strain evidence="2 3">KACC 12747</strain>
    </source>
</reference>
<dbReference type="EMBL" id="SJTG01000002">
    <property type="protein sequence ID" value="TCI09688.1"/>
    <property type="molecule type" value="Genomic_DNA"/>
</dbReference>
<evidence type="ECO:0000313" key="3">
    <source>
        <dbReference type="Proteomes" id="UP000291822"/>
    </source>
</evidence>
<keyword evidence="3" id="KW-1185">Reference proteome</keyword>
<feature type="chain" id="PRO_5020598499" evidence="1">
    <location>
        <begin position="27"/>
        <end position="334"/>
    </location>
</feature>
<sequence>MKPGIRLTGVGTVCCLGCLWAHGALAQDAPQVAPSAPATAVSLPVVAPTEPAPEPAAPAATPEASPAVATVAAPVTTPSASPAVVTVAAPVTTPAAAPAVAAVPAPATTPVVPPEAATVVAPVTPPVAAPVAATVVAPATAAVASPAPATVAAPAPTSAPAVPANVTTVAASSATDASPSLPQTLNDVSDLQLADVAGWTPVNASTLDAMRGGVDLGNGLVASFGFDRAVYVNGNLVASTSFNIPDIGHITADQASAVAAALNTTNVVQVGPGNSIDPRAFSQASGATVIQNSLNNQNIQALTTLNASVNSLQLFRAMNLQNTLQSALVQSLGH</sequence>
<keyword evidence="1" id="KW-0732">Signal</keyword>
<accession>A0A4R0YS47</accession>
<comment type="caution">
    <text evidence="2">The sequence shown here is derived from an EMBL/GenBank/DDBJ whole genome shotgun (WGS) entry which is preliminary data.</text>
</comment>
<protein>
    <submittedName>
        <fullName evidence="2">Uncharacterized protein</fullName>
    </submittedName>
</protein>